<keyword evidence="1" id="KW-1133">Transmembrane helix</keyword>
<evidence type="ECO:0000259" key="2">
    <source>
        <dbReference type="Pfam" id="PF05569"/>
    </source>
</evidence>
<evidence type="ECO:0000256" key="1">
    <source>
        <dbReference type="SAM" id="Phobius"/>
    </source>
</evidence>
<dbReference type="CDD" id="cd07341">
    <property type="entry name" value="M56_BlaR1_MecR1_like"/>
    <property type="match status" value="1"/>
</dbReference>
<dbReference type="Pfam" id="PF05569">
    <property type="entry name" value="Peptidase_M56"/>
    <property type="match status" value="1"/>
</dbReference>
<feature type="transmembrane region" description="Helical" evidence="1">
    <location>
        <begin position="104"/>
        <end position="122"/>
    </location>
</feature>
<comment type="caution">
    <text evidence="3">The sequence shown here is derived from an EMBL/GenBank/DDBJ whole genome shotgun (WGS) entry which is preliminary data.</text>
</comment>
<gene>
    <name evidence="3" type="ORF">NVS47_13810</name>
</gene>
<evidence type="ECO:0000313" key="3">
    <source>
        <dbReference type="EMBL" id="MCR6546573.1"/>
    </source>
</evidence>
<dbReference type="RefSeq" id="WP_089610699.1">
    <property type="nucleotide sequence ID" value="NZ_CP022121.1"/>
</dbReference>
<feature type="transmembrane region" description="Helical" evidence="1">
    <location>
        <begin position="6"/>
        <end position="25"/>
    </location>
</feature>
<keyword evidence="1" id="KW-0812">Transmembrane</keyword>
<proteinExistence type="predicted"/>
<feature type="domain" description="Peptidase M56" evidence="2">
    <location>
        <begin position="7"/>
        <end position="295"/>
    </location>
</feature>
<dbReference type="PANTHER" id="PTHR34978:SF3">
    <property type="entry name" value="SLR0241 PROTEIN"/>
    <property type="match status" value="1"/>
</dbReference>
<evidence type="ECO:0000313" key="4">
    <source>
        <dbReference type="Proteomes" id="UP001524944"/>
    </source>
</evidence>
<sequence length="400" mass="44640">MGNLLSILLAMSIAGSIVVGLMLLLRRVTVKIFPAKWQYGIGKIAIAFFLIPVYLFAGKLPLSQSIMESYPAEPSAIQNALPSHALMDAMGTLMKHFTFEVMEAFVFIWIFGAVLFAGWYFYCYRRFSRQLWADSLPVPEDTAAILLSSCKTALGIPDEVKLMLNPKITSPMLVGLRRPTILLPAYRISEIDLNLVLIHELMHVKRKDLWVKMFALIAGTLHWFNPFVHVLRKDISTWGELSCDEALAAEMSHEERKLYGEAILNTLDNYSGMNTAFCSSLCESKKHIERRLTMLLNVKKTKKHITIFAVAAVVAITSIGTTVSALAAENTLQLEGGSNITVVSENGSAISYNQEGDVVQANPKDSYVPHELSYEEIMERIKLHEEKGIPVPQAYLDAVK</sequence>
<feature type="transmembrane region" description="Helical" evidence="1">
    <location>
        <begin position="37"/>
        <end position="57"/>
    </location>
</feature>
<dbReference type="InterPro" id="IPR052173">
    <property type="entry name" value="Beta-lactam_resp_regulator"/>
</dbReference>
<dbReference type="InterPro" id="IPR008756">
    <property type="entry name" value="Peptidase_M56"/>
</dbReference>
<reference evidence="3 4" key="1">
    <citation type="submission" date="2022-08" db="EMBL/GenBank/DDBJ databases">
        <title>Proteogenomics of the novel Dehalobacterium formicoaceticum strain EZ94 highlights a key role of methyltransferases during anaerobic dichloromethane degradation.</title>
        <authorList>
            <person name="Wasmund K."/>
        </authorList>
    </citation>
    <scope>NUCLEOTIDE SEQUENCE [LARGE SCALE GENOMIC DNA]</scope>
    <source>
        <strain evidence="3 4">EZ94</strain>
    </source>
</reference>
<keyword evidence="4" id="KW-1185">Reference proteome</keyword>
<dbReference type="Proteomes" id="UP001524944">
    <property type="component" value="Unassembled WGS sequence"/>
</dbReference>
<keyword evidence="1" id="KW-0472">Membrane</keyword>
<protein>
    <submittedName>
        <fullName evidence="3">M56 family metallopeptidase</fullName>
    </submittedName>
</protein>
<feature type="transmembrane region" description="Helical" evidence="1">
    <location>
        <begin position="305"/>
        <end position="328"/>
    </location>
</feature>
<organism evidence="3 4">
    <name type="scientific">Dehalobacterium formicoaceticum</name>
    <dbReference type="NCBI Taxonomy" id="51515"/>
    <lineage>
        <taxon>Bacteria</taxon>
        <taxon>Bacillati</taxon>
        <taxon>Bacillota</taxon>
        <taxon>Clostridia</taxon>
        <taxon>Eubacteriales</taxon>
        <taxon>Peptococcaceae</taxon>
        <taxon>Dehalobacterium</taxon>
    </lineage>
</organism>
<dbReference type="EMBL" id="JANPWE010000008">
    <property type="protein sequence ID" value="MCR6546573.1"/>
    <property type="molecule type" value="Genomic_DNA"/>
</dbReference>
<dbReference type="PANTHER" id="PTHR34978">
    <property type="entry name" value="POSSIBLE SENSOR-TRANSDUCER PROTEIN BLAR"/>
    <property type="match status" value="1"/>
</dbReference>
<name>A0ABT1Y6T3_9FIRM</name>
<accession>A0ABT1Y6T3</accession>